<proteinExistence type="predicted"/>
<evidence type="ECO:0000256" key="1">
    <source>
        <dbReference type="SAM" id="Phobius"/>
    </source>
</evidence>
<dbReference type="EMBL" id="GIFC01002846">
    <property type="protein sequence ID" value="MXU84929.1"/>
    <property type="molecule type" value="Transcribed_RNA"/>
</dbReference>
<sequence>MCVCVCVFYCLTGIDFFFCVFLTFVMSCLDVRMCAHMCTYCKKTNKKVERNEKTKKYTRNVFSLFFYTRCFFFVLFLRVGPLF</sequence>
<protein>
    <submittedName>
        <fullName evidence="2">Uncharacterized protein</fullName>
    </submittedName>
</protein>
<reference evidence="2" key="1">
    <citation type="submission" date="2019-12" db="EMBL/GenBank/DDBJ databases">
        <title>An insight into the sialome of adult female Ixodes ricinus ticks feeding for 6 days.</title>
        <authorList>
            <person name="Perner J."/>
            <person name="Ribeiro J.M.C."/>
        </authorList>
    </citation>
    <scope>NUCLEOTIDE SEQUENCE</scope>
    <source>
        <strain evidence="2">Semi-engorged</strain>
        <tissue evidence="2">Salivary glands</tissue>
    </source>
</reference>
<feature type="transmembrane region" description="Helical" evidence="1">
    <location>
        <begin position="60"/>
        <end position="79"/>
    </location>
</feature>
<name>A0A6B0TXN8_IXORI</name>
<feature type="transmembrane region" description="Helical" evidence="1">
    <location>
        <begin position="6"/>
        <end position="29"/>
    </location>
</feature>
<keyword evidence="1" id="KW-0812">Transmembrane</keyword>
<organism evidence="2">
    <name type="scientific">Ixodes ricinus</name>
    <name type="common">Common tick</name>
    <name type="synonym">Acarus ricinus</name>
    <dbReference type="NCBI Taxonomy" id="34613"/>
    <lineage>
        <taxon>Eukaryota</taxon>
        <taxon>Metazoa</taxon>
        <taxon>Ecdysozoa</taxon>
        <taxon>Arthropoda</taxon>
        <taxon>Chelicerata</taxon>
        <taxon>Arachnida</taxon>
        <taxon>Acari</taxon>
        <taxon>Parasitiformes</taxon>
        <taxon>Ixodida</taxon>
        <taxon>Ixodoidea</taxon>
        <taxon>Ixodidae</taxon>
        <taxon>Ixodinae</taxon>
        <taxon>Ixodes</taxon>
    </lineage>
</organism>
<dbReference type="AlphaFoldDB" id="A0A6B0TXN8"/>
<evidence type="ECO:0000313" key="2">
    <source>
        <dbReference type="EMBL" id="MXU84929.1"/>
    </source>
</evidence>
<accession>A0A6B0TXN8</accession>
<keyword evidence="1" id="KW-0472">Membrane</keyword>
<keyword evidence="1" id="KW-1133">Transmembrane helix</keyword>